<organism evidence="7 8">
    <name type="scientific">Pinibacter soli</name>
    <dbReference type="NCBI Taxonomy" id="3044211"/>
    <lineage>
        <taxon>Bacteria</taxon>
        <taxon>Pseudomonadati</taxon>
        <taxon>Bacteroidota</taxon>
        <taxon>Chitinophagia</taxon>
        <taxon>Chitinophagales</taxon>
        <taxon>Chitinophagaceae</taxon>
        <taxon>Pinibacter</taxon>
    </lineage>
</organism>
<keyword evidence="8" id="KW-1185">Reference proteome</keyword>
<dbReference type="SUPFAM" id="SSF52833">
    <property type="entry name" value="Thioredoxin-like"/>
    <property type="match status" value="1"/>
</dbReference>
<proteinExistence type="predicted"/>
<keyword evidence="5" id="KW-0732">Signal</keyword>
<evidence type="ECO:0000313" key="8">
    <source>
        <dbReference type="Proteomes" id="UP001226434"/>
    </source>
</evidence>
<dbReference type="PANTHER" id="PTHR42852:SF6">
    <property type="entry name" value="THIOL:DISULFIDE INTERCHANGE PROTEIN DSBE"/>
    <property type="match status" value="1"/>
</dbReference>
<dbReference type="InterPro" id="IPR036249">
    <property type="entry name" value="Thioredoxin-like_sf"/>
</dbReference>
<dbReference type="InterPro" id="IPR013766">
    <property type="entry name" value="Thioredoxin_domain"/>
</dbReference>
<feature type="chain" id="PRO_5046902355" evidence="5">
    <location>
        <begin position="29"/>
        <end position="340"/>
    </location>
</feature>
<dbReference type="Proteomes" id="UP001226434">
    <property type="component" value="Unassembled WGS sequence"/>
</dbReference>
<evidence type="ECO:0000313" key="7">
    <source>
        <dbReference type="EMBL" id="MDI3319483.1"/>
    </source>
</evidence>
<evidence type="ECO:0000256" key="2">
    <source>
        <dbReference type="ARBA" id="ARBA00022748"/>
    </source>
</evidence>
<evidence type="ECO:0000256" key="5">
    <source>
        <dbReference type="SAM" id="SignalP"/>
    </source>
</evidence>
<comment type="subcellular location">
    <subcellularLocation>
        <location evidence="1">Cell envelope</location>
    </subcellularLocation>
</comment>
<evidence type="ECO:0000256" key="4">
    <source>
        <dbReference type="ARBA" id="ARBA00023284"/>
    </source>
</evidence>
<reference evidence="7 8" key="1">
    <citation type="submission" date="2023-05" db="EMBL/GenBank/DDBJ databases">
        <title>Genome sequence of Pinibacter sp. MAH-24.</title>
        <authorList>
            <person name="Huq M.A."/>
        </authorList>
    </citation>
    <scope>NUCLEOTIDE SEQUENCE [LARGE SCALE GENOMIC DNA]</scope>
    <source>
        <strain evidence="7 8">MAH-24</strain>
    </source>
</reference>
<dbReference type="CDD" id="cd02966">
    <property type="entry name" value="TlpA_like_family"/>
    <property type="match status" value="1"/>
</dbReference>
<dbReference type="RefSeq" id="WP_282333599.1">
    <property type="nucleotide sequence ID" value="NZ_JASBRG010000003.1"/>
</dbReference>
<evidence type="ECO:0000259" key="6">
    <source>
        <dbReference type="PROSITE" id="PS51352"/>
    </source>
</evidence>
<dbReference type="PANTHER" id="PTHR42852">
    <property type="entry name" value="THIOL:DISULFIDE INTERCHANGE PROTEIN DSBE"/>
    <property type="match status" value="1"/>
</dbReference>
<dbReference type="Gene3D" id="3.40.30.10">
    <property type="entry name" value="Glutaredoxin"/>
    <property type="match status" value="1"/>
</dbReference>
<dbReference type="Pfam" id="PF08534">
    <property type="entry name" value="Redoxin"/>
    <property type="match status" value="1"/>
</dbReference>
<evidence type="ECO:0000256" key="1">
    <source>
        <dbReference type="ARBA" id="ARBA00004196"/>
    </source>
</evidence>
<dbReference type="PROSITE" id="PS51352">
    <property type="entry name" value="THIOREDOXIN_2"/>
    <property type="match status" value="1"/>
</dbReference>
<dbReference type="EMBL" id="JASBRG010000003">
    <property type="protein sequence ID" value="MDI3319483.1"/>
    <property type="molecule type" value="Genomic_DNA"/>
</dbReference>
<feature type="signal peptide" evidence="5">
    <location>
        <begin position="1"/>
        <end position="28"/>
    </location>
</feature>
<sequence length="340" mass="38332">MKSLKPLKRICNIVAFASLLYLPVQLFAQSQKSPRDTIPVTLVPGSPAPKLNIMKWLKGTPIDSFERGKVYVVEFWATWCWPCIESMPHLSNLAKKYNDVTFIGVDAWETNIADSQKAIEFVKASGDMMSYNVAFADIRGAMPREWMEASGTKGIPASFVVDASGRIGWIGMPYRGLEDAVVLARAGTLKPSDSVAIKEKCKQDYDNGVQISERLKVALKEHRNEDAIKLVDSMALMWPYWAEYTTGTKYALLTKVDPAAAKAYGEKVLQDYYNAPVVLKKVATYIVEPLAIWYERDLIVKVSGTPDYELAKRLLLQTLQCTKTDKEINRYLKKIEKKEK</sequence>
<dbReference type="InterPro" id="IPR050553">
    <property type="entry name" value="Thioredoxin_ResA/DsbE_sf"/>
</dbReference>
<comment type="caution">
    <text evidence="7">The sequence shown here is derived from an EMBL/GenBank/DDBJ whole genome shotgun (WGS) entry which is preliminary data.</text>
</comment>
<protein>
    <submittedName>
        <fullName evidence="7">TlpA disulfide reductase family protein</fullName>
    </submittedName>
</protein>
<evidence type="ECO:0000256" key="3">
    <source>
        <dbReference type="ARBA" id="ARBA00023157"/>
    </source>
</evidence>
<keyword evidence="3" id="KW-1015">Disulfide bond</keyword>
<gene>
    <name evidence="7" type="ORF">QJ048_06845</name>
</gene>
<name>A0ABT6RAD7_9BACT</name>
<keyword evidence="4" id="KW-0676">Redox-active center</keyword>
<feature type="domain" description="Thioredoxin" evidence="6">
    <location>
        <begin position="42"/>
        <end position="194"/>
    </location>
</feature>
<dbReference type="InterPro" id="IPR013740">
    <property type="entry name" value="Redoxin"/>
</dbReference>
<keyword evidence="2" id="KW-0201">Cytochrome c-type biogenesis</keyword>
<accession>A0ABT6RAD7</accession>